<organism evidence="2 3">
    <name type="scientific">Xyrichtys novacula</name>
    <name type="common">Pearly razorfish</name>
    <name type="synonym">Hemipteronotus novacula</name>
    <dbReference type="NCBI Taxonomy" id="13765"/>
    <lineage>
        <taxon>Eukaryota</taxon>
        <taxon>Metazoa</taxon>
        <taxon>Chordata</taxon>
        <taxon>Craniata</taxon>
        <taxon>Vertebrata</taxon>
        <taxon>Euteleostomi</taxon>
        <taxon>Actinopterygii</taxon>
        <taxon>Neopterygii</taxon>
        <taxon>Teleostei</taxon>
        <taxon>Neoteleostei</taxon>
        <taxon>Acanthomorphata</taxon>
        <taxon>Eupercaria</taxon>
        <taxon>Labriformes</taxon>
        <taxon>Labridae</taxon>
        <taxon>Xyrichtys</taxon>
    </lineage>
</organism>
<gene>
    <name evidence="2" type="ORF">XNOV1_A035310</name>
</gene>
<evidence type="ECO:0000313" key="3">
    <source>
        <dbReference type="Proteomes" id="UP001178508"/>
    </source>
</evidence>
<evidence type="ECO:0000256" key="1">
    <source>
        <dbReference type="SAM" id="MobiDB-lite"/>
    </source>
</evidence>
<name>A0AAV1FDZ1_XYRNO</name>
<dbReference type="Proteomes" id="UP001178508">
    <property type="component" value="Chromosome 6"/>
</dbReference>
<feature type="region of interest" description="Disordered" evidence="1">
    <location>
        <begin position="1"/>
        <end position="107"/>
    </location>
</feature>
<keyword evidence="3" id="KW-1185">Reference proteome</keyword>
<evidence type="ECO:0000313" key="2">
    <source>
        <dbReference type="EMBL" id="CAJ1059245.1"/>
    </source>
</evidence>
<reference evidence="2" key="1">
    <citation type="submission" date="2023-08" db="EMBL/GenBank/DDBJ databases">
        <authorList>
            <person name="Alioto T."/>
            <person name="Alioto T."/>
            <person name="Gomez Garrido J."/>
        </authorList>
    </citation>
    <scope>NUCLEOTIDE SEQUENCE</scope>
</reference>
<proteinExistence type="predicted"/>
<protein>
    <submittedName>
        <fullName evidence="2">Uncharacterized protein</fullName>
    </submittedName>
</protein>
<feature type="region of interest" description="Disordered" evidence="1">
    <location>
        <begin position="217"/>
        <end position="254"/>
    </location>
</feature>
<dbReference type="AlphaFoldDB" id="A0AAV1FDZ1"/>
<accession>A0AAV1FDZ1</accession>
<sequence length="274" mass="30133">MDPRPRLKRGLCHGARVVIRASSKHGQKQDDKSQQTPSTPPPARSLSGSVNKPALIEYSVPERSWSVSPRPVPWRLNKPQRSPAELSTTTSGTGSPPKQQSQACSVAERPSVRRPRCCCASGAGGRLAGEEEEEEEEEEEDRYGRLLFSQQFSITAFKNFPAAFSQTFTSLEAAARCSLGCSGEAQGLGVCQCPNERKQKDVFVFVFVLLVQQQQHGGGAPTLQPDRRSFPEHRNRRRAAAAANRNKSGDDDSHQDYRLNLVSVSLRANTTQIC</sequence>
<feature type="compositionally biased region" description="Basic residues" evidence="1">
    <location>
        <begin position="1"/>
        <end position="11"/>
    </location>
</feature>
<dbReference type="EMBL" id="OY660869">
    <property type="protein sequence ID" value="CAJ1059245.1"/>
    <property type="molecule type" value="Genomic_DNA"/>
</dbReference>